<reference evidence="13" key="2">
    <citation type="journal article" date="2024" name="Antonie Van Leeuwenhoek">
        <title>Roseihalotalea indica gen. nov., sp. nov., a halophilic Bacteroidetes from mesopelagic Southwest Indian Ocean with higher carbohydrate metabolic potential.</title>
        <authorList>
            <person name="Chen B."/>
            <person name="Zhang M."/>
            <person name="Lin D."/>
            <person name="Ye J."/>
            <person name="Tang K."/>
        </authorList>
    </citation>
    <scope>NUCLEOTIDE SEQUENCE</scope>
    <source>
        <strain evidence="13">TK19036</strain>
    </source>
</reference>
<dbReference type="InterPro" id="IPR044751">
    <property type="entry name" value="Ion_transp-like_CBS"/>
</dbReference>
<keyword evidence="3 9" id="KW-0812">Transmembrane</keyword>
<evidence type="ECO:0000256" key="8">
    <source>
        <dbReference type="PROSITE-ProRule" id="PRU00703"/>
    </source>
</evidence>
<evidence type="ECO:0000256" key="10">
    <source>
        <dbReference type="SAM" id="Phobius"/>
    </source>
</evidence>
<gene>
    <name evidence="13" type="ORF">K4G66_24765</name>
</gene>
<comment type="subcellular location">
    <subcellularLocation>
        <location evidence="1">Cell membrane</location>
        <topology evidence="1">Multi-pass membrane protein</topology>
    </subcellularLocation>
</comment>
<keyword evidence="7 9" id="KW-0472">Membrane</keyword>
<evidence type="ECO:0000256" key="2">
    <source>
        <dbReference type="ARBA" id="ARBA00022475"/>
    </source>
</evidence>
<feature type="transmembrane region" description="Helical" evidence="10">
    <location>
        <begin position="6"/>
        <end position="26"/>
    </location>
</feature>
<dbReference type="InterPro" id="IPR000644">
    <property type="entry name" value="CBS_dom"/>
</dbReference>
<evidence type="ECO:0000259" key="12">
    <source>
        <dbReference type="PROSITE" id="PS51846"/>
    </source>
</evidence>
<name>A0AA49JCE7_9BACT</name>
<dbReference type="InterPro" id="IPR002550">
    <property type="entry name" value="CNNM"/>
</dbReference>
<evidence type="ECO:0000313" key="13">
    <source>
        <dbReference type="EMBL" id="WKN35588.1"/>
    </source>
</evidence>
<sequence>MEILILFILTLINGIFALSEIALVSLKKNRIEQKAQKGSMSARIVLDLLKEPENFLSSIQVGITLIGVVAGAYGGAALSDDVEPLLKKIPLLAPYAEGLSITLIIGAITYFTIVIGELIPKTFALKNPETVALIVAPLIKYFTRLTYPIVKLLSISTTFFLRIVGVKDSQEQSMTEEELRHLLKSAGNEGVIEREESQMHQNLFVFTEQRARNLQTHRTEVEWIDSNQSLEEILGLLKNSAHSRFLVCDATIDNILGILAAKDFFEQQPQAGFRWADILKTPLYVPETMYALDVLTLFKKHKQYMAVVVDEFGLMEGIVTLHDLMEGIVGDLPDLDEVDEPEFVKRNDASYLVSGSITIHELNIYLENEFIPENSEHFTTLGGFIIDHLSKIPDTGERFDYHGYNLEIVDLDGHRIDKVILTMNDPSAEYREAIDLI</sequence>
<evidence type="ECO:0000256" key="7">
    <source>
        <dbReference type="ARBA" id="ARBA00023136"/>
    </source>
</evidence>
<feature type="transmembrane region" description="Helical" evidence="10">
    <location>
        <begin position="131"/>
        <end position="150"/>
    </location>
</feature>
<evidence type="ECO:0000256" key="1">
    <source>
        <dbReference type="ARBA" id="ARBA00004651"/>
    </source>
</evidence>
<keyword evidence="5 9" id="KW-1133">Transmembrane helix</keyword>
<dbReference type="Pfam" id="PF00571">
    <property type="entry name" value="CBS"/>
    <property type="match status" value="2"/>
</dbReference>
<dbReference type="SUPFAM" id="SSF56176">
    <property type="entry name" value="FAD-binding/transporter-associated domain-like"/>
    <property type="match status" value="1"/>
</dbReference>
<accession>A0AA49JCE7</accession>
<dbReference type="EMBL" id="CP120682">
    <property type="protein sequence ID" value="WKN35588.1"/>
    <property type="molecule type" value="Genomic_DNA"/>
</dbReference>
<dbReference type="GO" id="GO:0005886">
    <property type="term" value="C:plasma membrane"/>
    <property type="evidence" value="ECO:0007669"/>
    <property type="project" value="UniProtKB-SubCell"/>
</dbReference>
<dbReference type="AlphaFoldDB" id="A0AA49JCE7"/>
<evidence type="ECO:0000256" key="9">
    <source>
        <dbReference type="PROSITE-ProRule" id="PRU01193"/>
    </source>
</evidence>
<organism evidence="13">
    <name type="scientific">Roseihalotalea indica</name>
    <dbReference type="NCBI Taxonomy" id="2867963"/>
    <lineage>
        <taxon>Bacteria</taxon>
        <taxon>Pseudomonadati</taxon>
        <taxon>Bacteroidota</taxon>
        <taxon>Cytophagia</taxon>
        <taxon>Cytophagales</taxon>
        <taxon>Catalimonadaceae</taxon>
        <taxon>Roseihalotalea</taxon>
    </lineage>
</organism>
<feature type="transmembrane region" description="Helical" evidence="10">
    <location>
        <begin position="98"/>
        <end position="119"/>
    </location>
</feature>
<feature type="domain" description="CBS" evidence="11">
    <location>
        <begin position="278"/>
        <end position="335"/>
    </location>
</feature>
<dbReference type="InterPro" id="IPR046342">
    <property type="entry name" value="CBS_dom_sf"/>
</dbReference>
<dbReference type="InterPro" id="IPR016169">
    <property type="entry name" value="FAD-bd_PCMH_sub2"/>
</dbReference>
<protein>
    <submittedName>
        <fullName evidence="13">Hemolysin family protein</fullName>
    </submittedName>
</protein>
<dbReference type="InterPro" id="IPR051676">
    <property type="entry name" value="UPF0053_domain"/>
</dbReference>
<dbReference type="Gene3D" id="3.10.580.10">
    <property type="entry name" value="CBS-domain"/>
    <property type="match status" value="1"/>
</dbReference>
<evidence type="ECO:0000256" key="5">
    <source>
        <dbReference type="ARBA" id="ARBA00022989"/>
    </source>
</evidence>
<feature type="domain" description="CNNM transmembrane" evidence="12">
    <location>
        <begin position="1"/>
        <end position="196"/>
    </location>
</feature>
<dbReference type="PROSITE" id="PS51371">
    <property type="entry name" value="CBS"/>
    <property type="match status" value="1"/>
</dbReference>
<dbReference type="PROSITE" id="PS51846">
    <property type="entry name" value="CNNM"/>
    <property type="match status" value="1"/>
</dbReference>
<evidence type="ECO:0000259" key="11">
    <source>
        <dbReference type="PROSITE" id="PS51371"/>
    </source>
</evidence>
<dbReference type="Pfam" id="PF01595">
    <property type="entry name" value="CNNM"/>
    <property type="match status" value="1"/>
</dbReference>
<keyword evidence="6 8" id="KW-0129">CBS domain</keyword>
<dbReference type="PANTHER" id="PTHR43099">
    <property type="entry name" value="UPF0053 PROTEIN YRKA"/>
    <property type="match status" value="1"/>
</dbReference>
<keyword evidence="2" id="KW-1003">Cell membrane</keyword>
<dbReference type="Gene3D" id="3.30.465.10">
    <property type="match status" value="1"/>
</dbReference>
<dbReference type="InterPro" id="IPR005170">
    <property type="entry name" value="Transptr-assoc_dom"/>
</dbReference>
<dbReference type="SUPFAM" id="SSF54631">
    <property type="entry name" value="CBS-domain pair"/>
    <property type="match status" value="1"/>
</dbReference>
<feature type="transmembrane region" description="Helical" evidence="10">
    <location>
        <begin position="55"/>
        <end position="78"/>
    </location>
</feature>
<evidence type="ECO:0000256" key="3">
    <source>
        <dbReference type="ARBA" id="ARBA00022692"/>
    </source>
</evidence>
<dbReference type="SMART" id="SM01091">
    <property type="entry name" value="CorC_HlyC"/>
    <property type="match status" value="1"/>
</dbReference>
<dbReference type="CDD" id="cd04590">
    <property type="entry name" value="CBS_pair_CorC_HlyC_assoc"/>
    <property type="match status" value="1"/>
</dbReference>
<keyword evidence="4" id="KW-0677">Repeat</keyword>
<dbReference type="Pfam" id="PF03471">
    <property type="entry name" value="CorC_HlyC"/>
    <property type="match status" value="1"/>
</dbReference>
<dbReference type="GO" id="GO:0050660">
    <property type="term" value="F:flavin adenine dinucleotide binding"/>
    <property type="evidence" value="ECO:0007669"/>
    <property type="project" value="InterPro"/>
</dbReference>
<dbReference type="InterPro" id="IPR036318">
    <property type="entry name" value="FAD-bd_PCMH-like_sf"/>
</dbReference>
<proteinExistence type="predicted"/>
<reference evidence="13" key="1">
    <citation type="journal article" date="2023" name="Comput. Struct. Biotechnol. J.">
        <title>Discovery of a novel marine Bacteroidetes with a rich repertoire of carbohydrate-active enzymes.</title>
        <authorList>
            <person name="Chen B."/>
            <person name="Liu G."/>
            <person name="Chen Q."/>
            <person name="Wang H."/>
            <person name="Liu L."/>
            <person name="Tang K."/>
        </authorList>
    </citation>
    <scope>NUCLEOTIDE SEQUENCE</scope>
    <source>
        <strain evidence="13">TK19036</strain>
    </source>
</reference>
<evidence type="ECO:0000256" key="4">
    <source>
        <dbReference type="ARBA" id="ARBA00022737"/>
    </source>
</evidence>
<dbReference type="PANTHER" id="PTHR43099:SF2">
    <property type="entry name" value="UPF0053 PROTEIN YRKA"/>
    <property type="match status" value="1"/>
</dbReference>
<evidence type="ECO:0000256" key="6">
    <source>
        <dbReference type="ARBA" id="ARBA00023122"/>
    </source>
</evidence>